<keyword evidence="3" id="KW-1185">Reference proteome</keyword>
<dbReference type="AlphaFoldDB" id="I0L5G4"/>
<dbReference type="Proteomes" id="UP000003448">
    <property type="component" value="Unassembled WGS sequence"/>
</dbReference>
<dbReference type="STRING" id="1150864.MILUP08_43978"/>
<reference evidence="3" key="1">
    <citation type="journal article" date="2012" name="J. Bacteriol.">
        <title>Genome Sequence of Micromonospora lupini Lupac 08, Isolated from Root Nodules of Lupinus angustifolius.</title>
        <authorList>
            <person name="Alonso-Vega P."/>
            <person name="Normand P."/>
            <person name="Bacigalupe R."/>
            <person name="Pujic P."/>
            <person name="Lajus A."/>
            <person name="Vallenet D."/>
            <person name="Carro L."/>
            <person name="Coll P."/>
            <person name="Trujillo M.E."/>
        </authorList>
    </citation>
    <scope>NUCLEOTIDE SEQUENCE [LARGE SCALE GENOMIC DNA]</scope>
    <source>
        <strain evidence="3">Lupac 08</strain>
    </source>
</reference>
<sequence length="67" mass="7258">MRRRGSVGVSRELHHGLMNVVIKVAGRWVVKHGAVTVATNGRRERGDEWSWHEPPTGASGCATGPPC</sequence>
<feature type="compositionally biased region" description="Basic and acidic residues" evidence="1">
    <location>
        <begin position="41"/>
        <end position="51"/>
    </location>
</feature>
<evidence type="ECO:0000256" key="1">
    <source>
        <dbReference type="SAM" id="MobiDB-lite"/>
    </source>
</evidence>
<gene>
    <name evidence="2" type="ORF">MILUP08_43978</name>
</gene>
<proteinExistence type="predicted"/>
<dbReference type="EMBL" id="CAIE01000031">
    <property type="protein sequence ID" value="CCH19061.1"/>
    <property type="molecule type" value="Genomic_DNA"/>
</dbReference>
<evidence type="ECO:0000313" key="2">
    <source>
        <dbReference type="EMBL" id="CCH19061.1"/>
    </source>
</evidence>
<comment type="caution">
    <text evidence="2">The sequence shown here is derived from an EMBL/GenBank/DDBJ whole genome shotgun (WGS) entry which is preliminary data.</text>
</comment>
<name>I0L5G4_9ACTN</name>
<evidence type="ECO:0000313" key="3">
    <source>
        <dbReference type="Proteomes" id="UP000003448"/>
    </source>
</evidence>
<accession>I0L5G4</accession>
<feature type="region of interest" description="Disordered" evidence="1">
    <location>
        <begin position="41"/>
        <end position="67"/>
    </location>
</feature>
<organism evidence="2 3">
    <name type="scientific">Micromonospora lupini str. Lupac 08</name>
    <dbReference type="NCBI Taxonomy" id="1150864"/>
    <lineage>
        <taxon>Bacteria</taxon>
        <taxon>Bacillati</taxon>
        <taxon>Actinomycetota</taxon>
        <taxon>Actinomycetes</taxon>
        <taxon>Micromonosporales</taxon>
        <taxon>Micromonosporaceae</taxon>
        <taxon>Micromonospora</taxon>
    </lineage>
</organism>
<protein>
    <submittedName>
        <fullName evidence="2">Uncharacterized protein</fullName>
    </submittedName>
</protein>